<dbReference type="GO" id="GO:0000309">
    <property type="term" value="F:nicotinamide-nucleotide adenylyltransferase activity"/>
    <property type="evidence" value="ECO:0007669"/>
    <property type="project" value="TreeGrafter"/>
</dbReference>
<dbReference type="STRING" id="2025994.A0A2T2ZWE9"/>
<feature type="compositionally biased region" description="Low complexity" evidence="1">
    <location>
        <begin position="96"/>
        <end position="108"/>
    </location>
</feature>
<dbReference type="FunCoup" id="A0A2T2ZWE9">
    <property type="interactions" value="39"/>
</dbReference>
<dbReference type="InterPro" id="IPR014729">
    <property type="entry name" value="Rossmann-like_a/b/a_fold"/>
</dbReference>
<organism evidence="2 3">
    <name type="scientific">Coniella lustricola</name>
    <dbReference type="NCBI Taxonomy" id="2025994"/>
    <lineage>
        <taxon>Eukaryota</taxon>
        <taxon>Fungi</taxon>
        <taxon>Dikarya</taxon>
        <taxon>Ascomycota</taxon>
        <taxon>Pezizomycotina</taxon>
        <taxon>Sordariomycetes</taxon>
        <taxon>Sordariomycetidae</taxon>
        <taxon>Diaporthales</taxon>
        <taxon>Schizoparmaceae</taxon>
        <taxon>Coniella</taxon>
    </lineage>
</organism>
<protein>
    <recommendedName>
        <fullName evidence="4">Nicotinamide-nucleotide adenylyltransferase</fullName>
    </recommendedName>
</protein>
<feature type="non-terminal residue" evidence="2">
    <location>
        <position position="1"/>
    </location>
</feature>
<evidence type="ECO:0000313" key="3">
    <source>
        <dbReference type="Proteomes" id="UP000241462"/>
    </source>
</evidence>
<dbReference type="GO" id="GO:0005634">
    <property type="term" value="C:nucleus"/>
    <property type="evidence" value="ECO:0007669"/>
    <property type="project" value="TreeGrafter"/>
</dbReference>
<dbReference type="AlphaFoldDB" id="A0A2T2ZWE9"/>
<evidence type="ECO:0008006" key="4">
    <source>
        <dbReference type="Google" id="ProtNLM"/>
    </source>
</evidence>
<dbReference type="EMBL" id="KZ678610">
    <property type="protein sequence ID" value="PSR78385.1"/>
    <property type="molecule type" value="Genomic_DNA"/>
</dbReference>
<dbReference type="GO" id="GO:0005737">
    <property type="term" value="C:cytoplasm"/>
    <property type="evidence" value="ECO:0007669"/>
    <property type="project" value="TreeGrafter"/>
</dbReference>
<evidence type="ECO:0000256" key="1">
    <source>
        <dbReference type="SAM" id="MobiDB-lite"/>
    </source>
</evidence>
<dbReference type="PANTHER" id="PTHR31285">
    <property type="entry name" value="NICOTINAMIDE MONONUCLEOTIDE ADENYLYLTRANSFERASE"/>
    <property type="match status" value="1"/>
</dbReference>
<feature type="non-terminal residue" evidence="2">
    <location>
        <position position="296"/>
    </location>
</feature>
<feature type="region of interest" description="Disordered" evidence="1">
    <location>
        <begin position="94"/>
        <end position="113"/>
    </location>
</feature>
<evidence type="ECO:0000313" key="2">
    <source>
        <dbReference type="EMBL" id="PSR78385.1"/>
    </source>
</evidence>
<dbReference type="SUPFAM" id="SSF52374">
    <property type="entry name" value="Nucleotidylyl transferase"/>
    <property type="match status" value="1"/>
</dbReference>
<dbReference type="OrthoDB" id="5591297at2759"/>
<gene>
    <name evidence="2" type="ORF">BD289DRAFT_339532</name>
</gene>
<dbReference type="PANTHER" id="PTHR31285:SF0">
    <property type="entry name" value="NICOTINAMIDE MONONUCLEOTIDE ADENYLYLTRANSFERASE"/>
    <property type="match status" value="1"/>
</dbReference>
<accession>A0A2T2ZWE9</accession>
<dbReference type="InParanoid" id="A0A2T2ZWE9"/>
<name>A0A2T2ZWE9_9PEZI</name>
<keyword evidence="3" id="KW-1185">Reference proteome</keyword>
<dbReference type="GO" id="GO:0016887">
    <property type="term" value="F:ATP hydrolysis activity"/>
    <property type="evidence" value="ECO:0007669"/>
    <property type="project" value="TreeGrafter"/>
</dbReference>
<dbReference type="Gene3D" id="3.40.50.620">
    <property type="entry name" value="HUPs"/>
    <property type="match status" value="1"/>
</dbReference>
<reference evidence="2 3" key="1">
    <citation type="journal article" date="2018" name="Mycol. Prog.">
        <title>Coniella lustricola, a new species from submerged detritus.</title>
        <authorList>
            <person name="Raudabaugh D.B."/>
            <person name="Iturriaga T."/>
            <person name="Carver A."/>
            <person name="Mondo S."/>
            <person name="Pangilinan J."/>
            <person name="Lipzen A."/>
            <person name="He G."/>
            <person name="Amirebrahimi M."/>
            <person name="Grigoriev I.V."/>
            <person name="Miller A.N."/>
        </authorList>
    </citation>
    <scope>NUCLEOTIDE SEQUENCE [LARGE SCALE GENOMIC DNA]</scope>
    <source>
        <strain evidence="2 3">B22-T-1</strain>
    </source>
</reference>
<proteinExistence type="predicted"/>
<dbReference type="Proteomes" id="UP000241462">
    <property type="component" value="Unassembled WGS sequence"/>
</dbReference>
<sequence>STARRCKTLVILDSSFNPPTVAHMQMATSALRDLQTQRGIAAKLKGGLDSTTAASDIRLLLLLAVNNADKEAKPASFEERLLMMQAFAGDIQRAWQDAQSQSQPQTQQQDKHDVPIDIGLTTWPYFNDKSDAIAASPDYDFSPAQATSDPAEQTPVTEQVVLAGYDTLIRIFNPKYYKPAASEQDATTTKRTTQTPMQAALDPFFARAHLRITMRTDADWGDREAQMAYVDGLLRGDELESIGGRKEWAKRVEVVEGLVSEDGLVLSSTEAREAVKTRDWKKLEQLVPQGVADLIE</sequence>